<evidence type="ECO:0000256" key="4">
    <source>
        <dbReference type="ARBA" id="ARBA00022927"/>
    </source>
</evidence>
<protein>
    <submittedName>
        <fullName evidence="7">Exocyst complex component 8-like</fullName>
    </submittedName>
</protein>
<dbReference type="Gene3D" id="1.20.58.1220">
    <property type="entry name" value="Exo84p, C-terminal helical domain"/>
    <property type="match status" value="1"/>
</dbReference>
<dbReference type="GO" id="GO:0006887">
    <property type="term" value="P:exocytosis"/>
    <property type="evidence" value="ECO:0007669"/>
    <property type="project" value="UniProtKB-KW"/>
</dbReference>
<accession>A0A1V9XDN8</accession>
<organism evidence="7 8">
    <name type="scientific">Tropilaelaps mercedesae</name>
    <dbReference type="NCBI Taxonomy" id="418985"/>
    <lineage>
        <taxon>Eukaryota</taxon>
        <taxon>Metazoa</taxon>
        <taxon>Ecdysozoa</taxon>
        <taxon>Arthropoda</taxon>
        <taxon>Chelicerata</taxon>
        <taxon>Arachnida</taxon>
        <taxon>Acari</taxon>
        <taxon>Parasitiformes</taxon>
        <taxon>Mesostigmata</taxon>
        <taxon>Gamasina</taxon>
        <taxon>Dermanyssoidea</taxon>
        <taxon>Laelapidae</taxon>
        <taxon>Tropilaelaps</taxon>
    </lineage>
</organism>
<dbReference type="PANTHER" id="PTHR21426:SF12">
    <property type="entry name" value="EXOCYST COMPLEX COMPONENT 8"/>
    <property type="match status" value="1"/>
</dbReference>
<dbReference type="Proteomes" id="UP000192247">
    <property type="component" value="Unassembled WGS sequence"/>
</dbReference>
<evidence type="ECO:0000313" key="8">
    <source>
        <dbReference type="Proteomes" id="UP000192247"/>
    </source>
</evidence>
<dbReference type="FunCoup" id="A0A1V9XDN8">
    <property type="interactions" value="1301"/>
</dbReference>
<dbReference type="AlphaFoldDB" id="A0A1V9XDN8"/>
<feature type="domain" description="Exocyst component Exo84 C-terminal" evidence="6">
    <location>
        <begin position="309"/>
        <end position="518"/>
    </location>
</feature>
<dbReference type="Gene3D" id="1.20.58.1210">
    <property type="entry name" value="Exo84p, N-terminal helical domain"/>
    <property type="match status" value="1"/>
</dbReference>
<keyword evidence="2" id="KW-0813">Transport</keyword>
<dbReference type="Pfam" id="PF16528">
    <property type="entry name" value="Exo84_C"/>
    <property type="match status" value="1"/>
</dbReference>
<dbReference type="InterPro" id="IPR011993">
    <property type="entry name" value="PH-like_dom_sf"/>
</dbReference>
<sequence>MEELESTSAQKFSQLSFDPEKYVAGIVQRAGTVEKILQEKQTVLGLQEQTNHQLKKNVYDNYKQFIDTAKEISYVASEMHQLRDMLHRQEQLLHAMTGLSIVHHKGGKGGIHGDLLTGDVADSADHRGDQNAAQVDEDSNCSNSGLGNRKENLLFLLEKVEGVARLLDGSDKTLIKSGEAIVLEQDDAVKVYLCLLTDSLLVADLLPVKRGTIQYRLRWVFELDTLAAVDANASSQMKMLVFPQSILLQMESLQEKSSWIEAIRAAKQYKLSRQAVANSRLVHDFPGLALALGQGEPDEESEGNQMPDWLIDLPDDLDVCIAERNFEQAVKLLQKAQEYWPSQEGYTSSSARDVKLRIDKRQEQLVKVLCGELSVGNGGSLQGGPRAAKRAVSLLIQLGRTPAAARLLLDHRAALLRSITKSQSLHAEGALTLYVKRVCGVFFSHMAETGRQFQKAFIPHSTAIASALISWCRSQMLWFVQMLSRQLFTPQTQLSTVAEAIAICRAACQALHEIGLDFEFVLMRAFRPELKRCIAEGRDKILEAIKHRASEDAWKPQKIDDTWQVSLERLGLRVSPEQLYDEASMTYLTNNSVSFAKALLLFTGDSLALLDGPSHNLVASALRDVVAAHRRHVANALATTKLKSDIKFIQRNETFLVTDLAQSVKRKCAQTPQGRLLWLDIHSAFEDESHKF</sequence>
<evidence type="ECO:0000256" key="1">
    <source>
        <dbReference type="ARBA" id="ARBA00007210"/>
    </source>
</evidence>
<dbReference type="Pfam" id="PF08700">
    <property type="entry name" value="VPS51_Exo84_N"/>
    <property type="match status" value="1"/>
</dbReference>
<reference evidence="7 8" key="1">
    <citation type="journal article" date="2017" name="Gigascience">
        <title>Draft genome of the honey bee ectoparasitic mite, Tropilaelaps mercedesae, is shaped by the parasitic life history.</title>
        <authorList>
            <person name="Dong X."/>
            <person name="Armstrong S.D."/>
            <person name="Xia D."/>
            <person name="Makepeace B.L."/>
            <person name="Darby A.C."/>
            <person name="Kadowaki T."/>
        </authorList>
    </citation>
    <scope>NUCLEOTIDE SEQUENCE [LARGE SCALE GENOMIC DNA]</scope>
    <source>
        <strain evidence="7">Wuxi-XJTLU</strain>
    </source>
</reference>
<dbReference type="STRING" id="418985.A0A1V9XDN8"/>
<evidence type="ECO:0000259" key="6">
    <source>
        <dbReference type="Pfam" id="PF16528"/>
    </source>
</evidence>
<dbReference type="InterPro" id="IPR033961">
    <property type="entry name" value="Exo84"/>
</dbReference>
<dbReference type="SUPFAM" id="SSF50729">
    <property type="entry name" value="PH domain-like"/>
    <property type="match status" value="1"/>
</dbReference>
<comment type="similarity">
    <text evidence="1">Belongs to the EXO84 family.</text>
</comment>
<dbReference type="OrthoDB" id="642193at2759"/>
<dbReference type="Gene3D" id="2.30.29.30">
    <property type="entry name" value="Pleckstrin-homology domain (PH domain)/Phosphotyrosine-binding domain (PTB)"/>
    <property type="match status" value="1"/>
</dbReference>
<keyword evidence="8" id="KW-1185">Reference proteome</keyword>
<dbReference type="InterPro" id="IPR042560">
    <property type="entry name" value="Exo84_C_2"/>
</dbReference>
<comment type="caution">
    <text evidence="7">The sequence shown here is derived from an EMBL/GenBank/DDBJ whole genome shotgun (WGS) entry which is preliminary data.</text>
</comment>
<evidence type="ECO:0000256" key="5">
    <source>
        <dbReference type="SAM" id="MobiDB-lite"/>
    </source>
</evidence>
<proteinExistence type="inferred from homology"/>
<gene>
    <name evidence="7" type="ORF">BIW11_03957</name>
</gene>
<dbReference type="InterPro" id="IPR032403">
    <property type="entry name" value="Exo84_C"/>
</dbReference>
<keyword evidence="4" id="KW-0653">Protein transport</keyword>
<dbReference type="SUPFAM" id="SSF74788">
    <property type="entry name" value="Cullin repeat-like"/>
    <property type="match status" value="1"/>
</dbReference>
<dbReference type="GO" id="GO:0015031">
    <property type="term" value="P:protein transport"/>
    <property type="evidence" value="ECO:0007669"/>
    <property type="project" value="UniProtKB-KW"/>
</dbReference>
<dbReference type="PANTHER" id="PTHR21426">
    <property type="entry name" value="EXOCYST COMPLEX COMPONENT 8"/>
    <property type="match status" value="1"/>
</dbReference>
<evidence type="ECO:0000256" key="3">
    <source>
        <dbReference type="ARBA" id="ARBA00022483"/>
    </source>
</evidence>
<dbReference type="InParanoid" id="A0A1V9XDN8"/>
<dbReference type="GO" id="GO:0006893">
    <property type="term" value="P:Golgi to plasma membrane transport"/>
    <property type="evidence" value="ECO:0007669"/>
    <property type="project" value="TreeGrafter"/>
</dbReference>
<dbReference type="InterPro" id="IPR042561">
    <property type="entry name" value="Exo84_C_1"/>
</dbReference>
<feature type="region of interest" description="Disordered" evidence="5">
    <location>
        <begin position="122"/>
        <end position="142"/>
    </location>
</feature>
<keyword evidence="3" id="KW-0268">Exocytosis</keyword>
<dbReference type="InterPro" id="IPR016159">
    <property type="entry name" value="Cullin_repeat-like_dom_sf"/>
</dbReference>
<dbReference type="GO" id="GO:0000145">
    <property type="term" value="C:exocyst"/>
    <property type="evidence" value="ECO:0007669"/>
    <property type="project" value="InterPro"/>
</dbReference>
<name>A0A1V9XDN8_9ACAR</name>
<evidence type="ECO:0000313" key="7">
    <source>
        <dbReference type="EMBL" id="OQR71546.1"/>
    </source>
</evidence>
<dbReference type="EMBL" id="MNPL01014261">
    <property type="protein sequence ID" value="OQR71546.1"/>
    <property type="molecule type" value="Genomic_DNA"/>
</dbReference>
<evidence type="ECO:0000256" key="2">
    <source>
        <dbReference type="ARBA" id="ARBA00022448"/>
    </source>
</evidence>